<feature type="binding site" evidence="9">
    <location>
        <begin position="90"/>
        <end position="91"/>
    </location>
    <ligand>
        <name>NAD(+)</name>
        <dbReference type="ChEBI" id="CHEBI:57540"/>
    </ligand>
</feature>
<dbReference type="InterPro" id="IPR017437">
    <property type="entry name" value="ATP-NAD_kinase_PpnK-typ_C"/>
</dbReference>
<evidence type="ECO:0000256" key="7">
    <source>
        <dbReference type="ARBA" id="ARBA00023027"/>
    </source>
</evidence>
<dbReference type="PANTHER" id="PTHR20275:SF0">
    <property type="entry name" value="NAD KINASE"/>
    <property type="match status" value="1"/>
</dbReference>
<dbReference type="SUPFAM" id="SSF111331">
    <property type="entry name" value="NAD kinase/diacylglycerol kinase-like"/>
    <property type="match status" value="1"/>
</dbReference>
<feature type="binding site" evidence="9">
    <location>
        <position position="194"/>
    </location>
    <ligand>
        <name>NAD(+)</name>
        <dbReference type="ChEBI" id="CHEBI:57540"/>
    </ligand>
</feature>
<keyword evidence="2 9" id="KW-0808">Transferase</keyword>
<comment type="subcellular location">
    <subcellularLocation>
        <location evidence="9">Cytoplasm</location>
    </subcellularLocation>
</comment>
<dbReference type="EMBL" id="CVRF01000002">
    <property type="protein sequence ID" value="CRK85726.1"/>
    <property type="molecule type" value="Genomic_DNA"/>
</dbReference>
<comment type="cofactor">
    <cofactor evidence="9">
        <name>a divalent metal cation</name>
        <dbReference type="ChEBI" id="CHEBI:60240"/>
    </cofactor>
</comment>
<dbReference type="Pfam" id="PF01513">
    <property type="entry name" value="NAD_kinase"/>
    <property type="match status" value="1"/>
</dbReference>
<accession>A0A0M6W8K3</accession>
<keyword evidence="11" id="KW-1185">Reference proteome</keyword>
<evidence type="ECO:0000256" key="3">
    <source>
        <dbReference type="ARBA" id="ARBA00022741"/>
    </source>
</evidence>
<evidence type="ECO:0000256" key="1">
    <source>
        <dbReference type="ARBA" id="ARBA00022490"/>
    </source>
</evidence>
<dbReference type="Gene3D" id="2.60.200.30">
    <property type="entry name" value="Probable inorganic polyphosphate/atp-NAD kinase, domain 2"/>
    <property type="match status" value="1"/>
</dbReference>
<dbReference type="Proteomes" id="UP000242301">
    <property type="component" value="Unassembled WGS sequence"/>
</dbReference>
<evidence type="ECO:0000256" key="5">
    <source>
        <dbReference type="ARBA" id="ARBA00022840"/>
    </source>
</evidence>
<feature type="active site" description="Proton acceptor" evidence="9">
    <location>
        <position position="90"/>
    </location>
</feature>
<sequence>MYNWILKNLCMQKNNKKLKIKFKTIGIVGRQGDSKSSEIYKLIYNWLILNKYNAIIDRYIANDLKLKNVITGTLIEIGKLSDLVIVVGGDGSLISFARIFSKYNIKIIGVNRGSLGFLTDLDPDKFLHQLSCILNGIFFEEKRFLLEVQILKLNKKIRKNNVVNEIVLYSGKVAHMIEFDVYIDEKFAFSQRADGLIIATPTGSTAYSLSAGGPILSPNLEAIVLIPMFPHTLSSRPLIINSNSKVKLRFLQDNINYKISCDSQIILTIRYGEEVIVKRSNKNINLIHPKEYDYFNRLNTKLNWSKKTF</sequence>
<keyword evidence="1 9" id="KW-0963">Cytoplasm</keyword>
<dbReference type="STRING" id="1715285.SOFFGTOCOR_0299"/>
<evidence type="ECO:0000256" key="8">
    <source>
        <dbReference type="ARBA" id="ARBA00047925"/>
    </source>
</evidence>
<keyword evidence="4 9" id="KW-0418">Kinase</keyword>
<protein>
    <recommendedName>
        <fullName evidence="9">NAD kinase</fullName>
        <ecNumber evidence="9">2.7.1.23</ecNumber>
    </recommendedName>
    <alternativeName>
        <fullName evidence="9">ATP-dependent NAD kinase</fullName>
    </alternativeName>
</protein>
<dbReference type="GO" id="GO:0005524">
    <property type="term" value="F:ATP binding"/>
    <property type="evidence" value="ECO:0007669"/>
    <property type="project" value="UniProtKB-KW"/>
</dbReference>
<dbReference type="HAMAP" id="MF_00361">
    <property type="entry name" value="NAD_kinase"/>
    <property type="match status" value="1"/>
</dbReference>
<comment type="catalytic activity">
    <reaction evidence="8 9">
        <text>NAD(+) + ATP = ADP + NADP(+) + H(+)</text>
        <dbReference type="Rhea" id="RHEA:18629"/>
        <dbReference type="ChEBI" id="CHEBI:15378"/>
        <dbReference type="ChEBI" id="CHEBI:30616"/>
        <dbReference type="ChEBI" id="CHEBI:57540"/>
        <dbReference type="ChEBI" id="CHEBI:58349"/>
        <dbReference type="ChEBI" id="CHEBI:456216"/>
        <dbReference type="EC" id="2.7.1.23"/>
    </reaction>
</comment>
<proteinExistence type="inferred from homology"/>
<dbReference type="GO" id="GO:0003951">
    <property type="term" value="F:NAD+ kinase activity"/>
    <property type="evidence" value="ECO:0007669"/>
    <property type="project" value="UniProtKB-UniRule"/>
</dbReference>
<dbReference type="GO" id="GO:0005737">
    <property type="term" value="C:cytoplasm"/>
    <property type="evidence" value="ECO:0007669"/>
    <property type="project" value="UniProtKB-SubCell"/>
</dbReference>
<dbReference type="GO" id="GO:0019674">
    <property type="term" value="P:NAD+ metabolic process"/>
    <property type="evidence" value="ECO:0007669"/>
    <property type="project" value="InterPro"/>
</dbReference>
<comment type="function">
    <text evidence="9">Involved in the regulation of the intracellular balance of NAD and NADP, and is a key enzyme in the biosynthesis of NADP. Catalyzes specifically the phosphorylation on 2'-hydroxyl of the adenosine moiety of NAD to yield NADP.</text>
</comment>
<dbReference type="PANTHER" id="PTHR20275">
    <property type="entry name" value="NAD KINASE"/>
    <property type="match status" value="1"/>
</dbReference>
<feature type="binding site" evidence="9">
    <location>
        <position position="175"/>
    </location>
    <ligand>
        <name>NAD(+)</name>
        <dbReference type="ChEBI" id="CHEBI:57540"/>
    </ligand>
</feature>
<dbReference type="AlphaFoldDB" id="A0A0M6W8K3"/>
<evidence type="ECO:0000256" key="4">
    <source>
        <dbReference type="ARBA" id="ARBA00022777"/>
    </source>
</evidence>
<dbReference type="GO" id="GO:0006741">
    <property type="term" value="P:NADP+ biosynthetic process"/>
    <property type="evidence" value="ECO:0007669"/>
    <property type="project" value="UniProtKB-UniRule"/>
</dbReference>
<dbReference type="EC" id="2.7.1.23" evidence="9"/>
<comment type="caution">
    <text evidence="9">Lacks conserved residue(s) required for the propagation of feature annotation.</text>
</comment>
<feature type="binding site" evidence="9">
    <location>
        <position position="264"/>
    </location>
    <ligand>
        <name>NAD(+)</name>
        <dbReference type="ChEBI" id="CHEBI:57540"/>
    </ligand>
</feature>
<keyword evidence="7 9" id="KW-0520">NAD</keyword>
<organism evidence="10 11">
    <name type="scientific">Candidatus Providencia siddallii</name>
    <dbReference type="NCBI Taxonomy" id="1715285"/>
    <lineage>
        <taxon>Bacteria</taxon>
        <taxon>Pseudomonadati</taxon>
        <taxon>Pseudomonadota</taxon>
        <taxon>Gammaproteobacteria</taxon>
        <taxon>Enterobacterales</taxon>
        <taxon>Morganellaceae</taxon>
        <taxon>Providencia</taxon>
    </lineage>
</organism>
<keyword evidence="5 9" id="KW-0067">ATP-binding</keyword>
<dbReference type="GO" id="GO:0046872">
    <property type="term" value="F:metal ion binding"/>
    <property type="evidence" value="ECO:0007669"/>
    <property type="project" value="UniProtKB-UniRule"/>
</dbReference>
<dbReference type="Pfam" id="PF20143">
    <property type="entry name" value="NAD_kinase_C"/>
    <property type="match status" value="1"/>
</dbReference>
<evidence type="ECO:0000313" key="11">
    <source>
        <dbReference type="Proteomes" id="UP000242301"/>
    </source>
</evidence>
<dbReference type="InterPro" id="IPR016064">
    <property type="entry name" value="NAD/diacylglycerol_kinase_sf"/>
</dbReference>
<dbReference type="FunFam" id="2.60.200.30:FF:000001">
    <property type="entry name" value="NAD kinase"/>
    <property type="match status" value="1"/>
</dbReference>
<gene>
    <name evidence="9 10" type="primary">nadK</name>
    <name evidence="10" type="ORF">SOFFGTOCOR_0299</name>
</gene>
<comment type="similarity">
    <text evidence="9">Belongs to the NAD kinase family.</text>
</comment>
<dbReference type="Gene3D" id="3.40.50.10330">
    <property type="entry name" value="Probable inorganic polyphosphate/atp-NAD kinase, domain 1"/>
    <property type="match status" value="1"/>
</dbReference>
<keyword evidence="3 9" id="KW-0547">Nucleotide-binding</keyword>
<feature type="binding site" evidence="9">
    <location>
        <begin position="205"/>
        <end position="210"/>
    </location>
    <ligand>
        <name>NAD(+)</name>
        <dbReference type="ChEBI" id="CHEBI:57540"/>
    </ligand>
</feature>
<evidence type="ECO:0000313" key="10">
    <source>
        <dbReference type="EMBL" id="CRK85726.1"/>
    </source>
</evidence>
<dbReference type="GO" id="GO:0051287">
    <property type="term" value="F:NAD binding"/>
    <property type="evidence" value="ECO:0007669"/>
    <property type="project" value="UniProtKB-ARBA"/>
</dbReference>
<dbReference type="NCBIfam" id="NF002306">
    <property type="entry name" value="PRK01231.1"/>
    <property type="match status" value="1"/>
</dbReference>
<dbReference type="InterPro" id="IPR017438">
    <property type="entry name" value="ATP-NAD_kinase_N"/>
</dbReference>
<evidence type="ECO:0000256" key="9">
    <source>
        <dbReference type="HAMAP-Rule" id="MF_00361"/>
    </source>
</evidence>
<feature type="binding site" evidence="9">
    <location>
        <begin position="164"/>
        <end position="165"/>
    </location>
    <ligand>
        <name>NAD(+)</name>
        <dbReference type="ChEBI" id="CHEBI:57540"/>
    </ligand>
</feature>
<dbReference type="NCBIfam" id="NF002893">
    <property type="entry name" value="PRK03378.1"/>
    <property type="match status" value="1"/>
</dbReference>
<name>A0A0M6W8K3_9GAMM</name>
<keyword evidence="6 9" id="KW-0521">NADP</keyword>
<evidence type="ECO:0000256" key="2">
    <source>
        <dbReference type="ARBA" id="ARBA00022679"/>
    </source>
</evidence>
<feature type="binding site" evidence="9">
    <location>
        <position position="192"/>
    </location>
    <ligand>
        <name>NAD(+)</name>
        <dbReference type="ChEBI" id="CHEBI:57540"/>
    </ligand>
</feature>
<reference evidence="11" key="1">
    <citation type="submission" date="2015-05" db="EMBL/GenBank/DDBJ databases">
        <authorList>
            <person name="Manzano-Marin A."/>
        </authorList>
    </citation>
    <scope>NUCLEOTIDE SEQUENCE [LARGE SCALE GENOMIC DNA]</scope>
    <source>
        <strain evidence="11">officinalis</strain>
    </source>
</reference>
<dbReference type="InterPro" id="IPR002504">
    <property type="entry name" value="NADK"/>
</dbReference>
<evidence type="ECO:0000256" key="6">
    <source>
        <dbReference type="ARBA" id="ARBA00022857"/>
    </source>
</evidence>